<feature type="transmembrane region" description="Helical" evidence="1">
    <location>
        <begin position="212"/>
        <end position="232"/>
    </location>
</feature>
<evidence type="ECO:0000313" key="4">
    <source>
        <dbReference type="Proteomes" id="UP000316291"/>
    </source>
</evidence>
<feature type="transmembrane region" description="Helical" evidence="1">
    <location>
        <begin position="93"/>
        <end position="111"/>
    </location>
</feature>
<name>A0A562QTU6_9BRAD</name>
<feature type="domain" description="Acyltransferase 3" evidence="2">
    <location>
        <begin position="21"/>
        <end position="351"/>
    </location>
</feature>
<gene>
    <name evidence="3" type="ORF">IQ16_07787</name>
</gene>
<feature type="transmembrane region" description="Helical" evidence="1">
    <location>
        <begin position="21"/>
        <end position="38"/>
    </location>
</feature>
<feature type="transmembrane region" description="Helical" evidence="1">
    <location>
        <begin position="244"/>
        <end position="265"/>
    </location>
</feature>
<feature type="transmembrane region" description="Helical" evidence="1">
    <location>
        <begin position="178"/>
        <end position="196"/>
    </location>
</feature>
<dbReference type="AlphaFoldDB" id="A0A562QTU6"/>
<keyword evidence="4" id="KW-1185">Reference proteome</keyword>
<evidence type="ECO:0000313" key="3">
    <source>
        <dbReference type="EMBL" id="TWI60189.1"/>
    </source>
</evidence>
<protein>
    <submittedName>
        <fullName evidence="3">Peptidoglycan/LPS O-acetylase OafA/YrhL</fullName>
    </submittedName>
</protein>
<dbReference type="RefSeq" id="WP_244636044.1">
    <property type="nucleotide sequence ID" value="NZ_VLLA01000036.1"/>
</dbReference>
<dbReference type="PANTHER" id="PTHR23028">
    <property type="entry name" value="ACETYLTRANSFERASE"/>
    <property type="match status" value="1"/>
</dbReference>
<feature type="transmembrane region" description="Helical" evidence="1">
    <location>
        <begin position="300"/>
        <end position="321"/>
    </location>
</feature>
<organism evidence="3 4">
    <name type="scientific">Bradyrhizobium huanghuaihaiense</name>
    <dbReference type="NCBI Taxonomy" id="990078"/>
    <lineage>
        <taxon>Bacteria</taxon>
        <taxon>Pseudomonadati</taxon>
        <taxon>Pseudomonadota</taxon>
        <taxon>Alphaproteobacteria</taxon>
        <taxon>Hyphomicrobiales</taxon>
        <taxon>Nitrobacteraceae</taxon>
        <taxon>Bradyrhizobium</taxon>
    </lineage>
</organism>
<comment type="caution">
    <text evidence="3">The sequence shown here is derived from an EMBL/GenBank/DDBJ whole genome shotgun (WGS) entry which is preliminary data.</text>
</comment>
<dbReference type="GO" id="GO:0016747">
    <property type="term" value="F:acyltransferase activity, transferring groups other than amino-acyl groups"/>
    <property type="evidence" value="ECO:0007669"/>
    <property type="project" value="InterPro"/>
</dbReference>
<evidence type="ECO:0000256" key="1">
    <source>
        <dbReference type="SAM" id="Phobius"/>
    </source>
</evidence>
<dbReference type="InterPro" id="IPR002656">
    <property type="entry name" value="Acyl_transf_3_dom"/>
</dbReference>
<feature type="transmembrane region" description="Helical" evidence="1">
    <location>
        <begin position="149"/>
        <end position="166"/>
    </location>
</feature>
<dbReference type="InterPro" id="IPR050879">
    <property type="entry name" value="Acyltransferase_3"/>
</dbReference>
<dbReference type="GO" id="GO:0000271">
    <property type="term" value="P:polysaccharide biosynthetic process"/>
    <property type="evidence" value="ECO:0007669"/>
    <property type="project" value="TreeGrafter"/>
</dbReference>
<proteinExistence type="predicted"/>
<keyword evidence="1" id="KW-1133">Transmembrane helix</keyword>
<reference evidence="3 4" key="1">
    <citation type="journal article" date="2015" name="Stand. Genomic Sci.">
        <title>Genomic Encyclopedia of Bacterial and Archaeal Type Strains, Phase III: the genomes of soil and plant-associated and newly described type strains.</title>
        <authorList>
            <person name="Whitman W.B."/>
            <person name="Woyke T."/>
            <person name="Klenk H.P."/>
            <person name="Zhou Y."/>
            <person name="Lilburn T.G."/>
            <person name="Beck B.J."/>
            <person name="De Vos P."/>
            <person name="Vandamme P."/>
            <person name="Eisen J.A."/>
            <person name="Garrity G."/>
            <person name="Hugenholtz P."/>
            <person name="Kyrpides N.C."/>
        </authorList>
    </citation>
    <scope>NUCLEOTIDE SEQUENCE [LARGE SCALE GENOMIC DNA]</scope>
    <source>
        <strain evidence="3 4">CGMCC 1.10948</strain>
    </source>
</reference>
<feature type="transmembrane region" description="Helical" evidence="1">
    <location>
        <begin position="50"/>
        <end position="72"/>
    </location>
</feature>
<dbReference type="GO" id="GO:0016020">
    <property type="term" value="C:membrane"/>
    <property type="evidence" value="ECO:0007669"/>
    <property type="project" value="TreeGrafter"/>
</dbReference>
<dbReference type="PANTHER" id="PTHR23028:SF53">
    <property type="entry name" value="ACYL_TRANSF_3 DOMAIN-CONTAINING PROTEIN"/>
    <property type="match status" value="1"/>
</dbReference>
<sequence>MESRHIVQDGPAHHLRQELRALTGLRGVAATVVALAHFHPTLPYDLQEFFLWHDAAVDLFFCLSGFTLSYVYTGTNFQFSPYLIARIARIYPLYLVTLIIVGATYTWPVLVNPTTYPASTSLTDFVLQVLMLNAWPIIGTGVHWNMQSWSIWIEWFCYILLFPLLLRLKAPRSENVKLLCVIALTAVSYALFVRFFDERLTNPELYAAESPWSYWVNLVRGIAGFTTGWIAFSSFEQQDEIHTLCTKFSAVIWLCFWAILVLLYFGLANSHALVFLFPFVVLAATDQTSATSRLLGLKALHFLGVISYSIYLMHFIVFLLFRLAFGVSSTWSIWVYAALIIATFGISVLSYFAIERPARDAVRSLQGKPADLAARA</sequence>
<feature type="transmembrane region" description="Helical" evidence="1">
    <location>
        <begin position="333"/>
        <end position="354"/>
    </location>
</feature>
<accession>A0A562QTU6</accession>
<dbReference type="Pfam" id="PF01757">
    <property type="entry name" value="Acyl_transf_3"/>
    <property type="match status" value="1"/>
</dbReference>
<dbReference type="EMBL" id="VLLA01000036">
    <property type="protein sequence ID" value="TWI60189.1"/>
    <property type="molecule type" value="Genomic_DNA"/>
</dbReference>
<keyword evidence="1" id="KW-0472">Membrane</keyword>
<evidence type="ECO:0000259" key="2">
    <source>
        <dbReference type="Pfam" id="PF01757"/>
    </source>
</evidence>
<keyword evidence="1" id="KW-0812">Transmembrane</keyword>
<dbReference type="Proteomes" id="UP000316291">
    <property type="component" value="Unassembled WGS sequence"/>
</dbReference>